<comment type="caution">
    <text evidence="1">The sequence shown here is derived from an EMBL/GenBank/DDBJ whole genome shotgun (WGS) entry which is preliminary data.</text>
</comment>
<keyword evidence="2" id="KW-1185">Reference proteome</keyword>
<dbReference type="AlphaFoldDB" id="A0A8T1NQX5"/>
<evidence type="ECO:0000313" key="2">
    <source>
        <dbReference type="Proteomes" id="UP000811609"/>
    </source>
</evidence>
<protein>
    <submittedName>
        <fullName evidence="1">Uncharacterized protein</fullName>
    </submittedName>
</protein>
<proteinExistence type="predicted"/>
<organism evidence="1 2">
    <name type="scientific">Carya illinoinensis</name>
    <name type="common">Pecan</name>
    <dbReference type="NCBI Taxonomy" id="32201"/>
    <lineage>
        <taxon>Eukaryota</taxon>
        <taxon>Viridiplantae</taxon>
        <taxon>Streptophyta</taxon>
        <taxon>Embryophyta</taxon>
        <taxon>Tracheophyta</taxon>
        <taxon>Spermatophyta</taxon>
        <taxon>Magnoliopsida</taxon>
        <taxon>eudicotyledons</taxon>
        <taxon>Gunneridae</taxon>
        <taxon>Pentapetalae</taxon>
        <taxon>rosids</taxon>
        <taxon>fabids</taxon>
        <taxon>Fagales</taxon>
        <taxon>Juglandaceae</taxon>
        <taxon>Carya</taxon>
    </lineage>
</organism>
<dbReference type="Proteomes" id="UP000811609">
    <property type="component" value="Chromosome 13"/>
</dbReference>
<reference evidence="1" key="1">
    <citation type="submission" date="2020-12" db="EMBL/GenBank/DDBJ databases">
        <title>WGS assembly of Carya illinoinensis cv. Pawnee.</title>
        <authorList>
            <person name="Platts A."/>
            <person name="Shu S."/>
            <person name="Wright S."/>
            <person name="Barry K."/>
            <person name="Edger P."/>
            <person name="Pires J.C."/>
            <person name="Schmutz J."/>
        </authorList>
    </citation>
    <scope>NUCLEOTIDE SEQUENCE</scope>
    <source>
        <tissue evidence="1">Leaf</tissue>
    </source>
</reference>
<evidence type="ECO:0000313" key="1">
    <source>
        <dbReference type="EMBL" id="KAG6631150.1"/>
    </source>
</evidence>
<name>A0A8T1NQX5_CARIL</name>
<dbReference type="EMBL" id="CM031821">
    <property type="protein sequence ID" value="KAG6631150.1"/>
    <property type="molecule type" value="Genomic_DNA"/>
</dbReference>
<accession>A0A8T1NQX5</accession>
<gene>
    <name evidence="1" type="ORF">CIPAW_13G070600</name>
</gene>
<sequence length="108" mass="12299">MLVIVVLFDGWSVHFKQGGVHGDHSSPNTRVAVPLVAQHPQAFHCIVQILPPILEELKQNESSPLIIFWVFFGVRNCSEFGLRSSRVFLQRYLKTQSNRQKEKETLAA</sequence>